<dbReference type="Pfam" id="PF01882">
    <property type="entry name" value="DUF58"/>
    <property type="match status" value="1"/>
</dbReference>
<dbReference type="RefSeq" id="WP_221032583.1">
    <property type="nucleotide sequence ID" value="NZ_CP139781.1"/>
</dbReference>
<evidence type="ECO:0000313" key="3">
    <source>
        <dbReference type="Proteomes" id="UP000738431"/>
    </source>
</evidence>
<dbReference type="Gene3D" id="3.40.50.410">
    <property type="entry name" value="von Willebrand factor, type A domain"/>
    <property type="match status" value="1"/>
</dbReference>
<accession>A0ABZ1C5G5</accession>
<dbReference type="InterPro" id="IPR036465">
    <property type="entry name" value="vWFA_dom_sf"/>
</dbReference>
<gene>
    <name evidence="2" type="ORF">K1X11_013210</name>
</gene>
<reference evidence="2 3" key="2">
    <citation type="submission" date="2023-12" db="EMBL/GenBank/DDBJ databases">
        <title>Description of an unclassified Opitutus bacterium of Verrucomicrobiota.</title>
        <authorList>
            <person name="Zhang D.-F."/>
        </authorList>
    </citation>
    <scope>NUCLEOTIDE SEQUENCE [LARGE SCALE GENOMIC DNA]</scope>
    <source>
        <strain evidence="2 3">WL0086</strain>
    </source>
</reference>
<dbReference type="InterPro" id="IPR002881">
    <property type="entry name" value="DUF58"/>
</dbReference>
<proteinExistence type="predicted"/>
<evidence type="ECO:0000313" key="2">
    <source>
        <dbReference type="EMBL" id="WRQ85764.1"/>
    </source>
</evidence>
<dbReference type="CDD" id="cd00198">
    <property type="entry name" value="vWFA"/>
    <property type="match status" value="1"/>
</dbReference>
<protein>
    <submittedName>
        <fullName evidence="2">DUF58 domain-containing protein</fullName>
    </submittedName>
</protein>
<sequence>MSVADEKHYLRQIRRVEIRTRRLAEDFMAGAYRSVFKGRGLDFEDVRGYTAGDDVRFIDWNVTARMHEPYVREFTEERELSVMIAVDVSASGELASGAQSKRELAAEVAATMAFSAVANGDKVGLLLFSERVEKYLPPRKGRPQGLRIIRDVLQHAGRHRGTSLREALKFLNHVQRRRAIVFLISDFIDDGFDRVLKATAHHHDLVPLSIGDPREEALPDVGRILVEDAESGELMEIDTSDPALRETFAQRAAEEREALRHRFLRMGTDGVFLRTGESCQRALQNYMERRMSRRLG</sequence>
<dbReference type="Proteomes" id="UP000738431">
    <property type="component" value="Chromosome"/>
</dbReference>
<dbReference type="PANTHER" id="PTHR33608:SF6">
    <property type="entry name" value="BLL2464 PROTEIN"/>
    <property type="match status" value="1"/>
</dbReference>
<evidence type="ECO:0000259" key="1">
    <source>
        <dbReference type="Pfam" id="PF01882"/>
    </source>
</evidence>
<dbReference type="EMBL" id="CP139781">
    <property type="protein sequence ID" value="WRQ85764.1"/>
    <property type="molecule type" value="Genomic_DNA"/>
</dbReference>
<dbReference type="SUPFAM" id="SSF53300">
    <property type="entry name" value="vWA-like"/>
    <property type="match status" value="1"/>
</dbReference>
<organism evidence="2 3">
    <name type="scientific">Actomonas aquatica</name>
    <dbReference type="NCBI Taxonomy" id="2866162"/>
    <lineage>
        <taxon>Bacteria</taxon>
        <taxon>Pseudomonadati</taxon>
        <taxon>Verrucomicrobiota</taxon>
        <taxon>Opitutia</taxon>
        <taxon>Opitutales</taxon>
        <taxon>Opitutaceae</taxon>
        <taxon>Actomonas</taxon>
    </lineage>
</organism>
<dbReference type="PANTHER" id="PTHR33608">
    <property type="entry name" value="BLL2464 PROTEIN"/>
    <property type="match status" value="1"/>
</dbReference>
<keyword evidence="3" id="KW-1185">Reference proteome</keyword>
<feature type="domain" description="DUF58" evidence="1">
    <location>
        <begin position="45"/>
        <end position="257"/>
    </location>
</feature>
<reference evidence="2 3" key="1">
    <citation type="submission" date="2021-08" db="EMBL/GenBank/DDBJ databases">
        <authorList>
            <person name="Zhang D."/>
            <person name="Zhang A."/>
            <person name="Wang L."/>
        </authorList>
    </citation>
    <scope>NUCLEOTIDE SEQUENCE [LARGE SCALE GENOMIC DNA]</scope>
    <source>
        <strain evidence="2 3">WL0086</strain>
    </source>
</reference>
<name>A0ABZ1C5G5_9BACT</name>